<accession>A0ABQ4U2A9</accession>
<protein>
    <recommendedName>
        <fullName evidence="1">Fe/B12 periplasmic-binding domain-containing protein</fullName>
    </recommendedName>
</protein>
<reference evidence="2" key="1">
    <citation type="journal article" date="2021" name="Front. Microbiol.">
        <title>Comprehensive Comparative Genomics and Phenotyping of Methylobacterium Species.</title>
        <authorList>
            <person name="Alessa O."/>
            <person name="Ogura Y."/>
            <person name="Fujitani Y."/>
            <person name="Takami H."/>
            <person name="Hayashi T."/>
            <person name="Sahin N."/>
            <person name="Tani A."/>
        </authorList>
    </citation>
    <scope>NUCLEOTIDE SEQUENCE</scope>
    <source>
        <strain evidence="2">DSM 23632</strain>
    </source>
</reference>
<dbReference type="PROSITE" id="PS50983">
    <property type="entry name" value="FE_B12_PBP"/>
    <property type="match status" value="1"/>
</dbReference>
<dbReference type="Proteomes" id="UP001055057">
    <property type="component" value="Unassembled WGS sequence"/>
</dbReference>
<evidence type="ECO:0000313" key="2">
    <source>
        <dbReference type="EMBL" id="GJE61277.1"/>
    </source>
</evidence>
<comment type="caution">
    <text evidence="2">The sequence shown here is derived from an EMBL/GenBank/DDBJ whole genome shotgun (WGS) entry which is preliminary data.</text>
</comment>
<dbReference type="PANTHER" id="PTHR30535">
    <property type="entry name" value="VITAMIN B12-BINDING PROTEIN"/>
    <property type="match status" value="1"/>
</dbReference>
<proteinExistence type="predicted"/>
<reference evidence="2" key="2">
    <citation type="submission" date="2021-08" db="EMBL/GenBank/DDBJ databases">
        <authorList>
            <person name="Tani A."/>
            <person name="Ola A."/>
            <person name="Ogura Y."/>
            <person name="Katsura K."/>
            <person name="Hayashi T."/>
        </authorList>
    </citation>
    <scope>NUCLEOTIDE SEQUENCE</scope>
    <source>
        <strain evidence="2">DSM 23632</strain>
    </source>
</reference>
<keyword evidence="3" id="KW-1185">Reference proteome</keyword>
<evidence type="ECO:0000313" key="3">
    <source>
        <dbReference type="Proteomes" id="UP001055057"/>
    </source>
</evidence>
<dbReference type="Pfam" id="PF01497">
    <property type="entry name" value="Peripla_BP_2"/>
    <property type="match status" value="1"/>
</dbReference>
<feature type="domain" description="Fe/B12 periplasmic-binding" evidence="1">
    <location>
        <begin position="71"/>
        <end position="363"/>
    </location>
</feature>
<dbReference type="EMBL" id="BPRB01000199">
    <property type="protein sequence ID" value="GJE61277.1"/>
    <property type="molecule type" value="Genomic_DNA"/>
</dbReference>
<dbReference type="InterPro" id="IPR002491">
    <property type="entry name" value="ABC_transptr_periplasmic_BD"/>
</dbReference>
<dbReference type="Gene3D" id="3.40.50.1980">
    <property type="entry name" value="Nitrogenase molybdenum iron protein domain"/>
    <property type="match status" value="2"/>
</dbReference>
<evidence type="ECO:0000259" key="1">
    <source>
        <dbReference type="PROSITE" id="PS50983"/>
    </source>
</evidence>
<dbReference type="RefSeq" id="WP_238183846.1">
    <property type="nucleotide sequence ID" value="NZ_BPRB01000199.1"/>
</dbReference>
<gene>
    <name evidence="2" type="ORF">MPOCJGCO_3398</name>
</gene>
<sequence length="363" mass="38683">MALGSSLNDVPHSAPRASGSVPANVWTLWVILAATVCSALAPADASATSTTYPFVLDNCGAQLRIEKVPQRAIGIGQNSTEIMLLLGLAERMAGTASWVSPVLPELAADNAKVPLITNTSPTFEAVVSRDPDLVAAQFQSSVGPRGRVGTRQQFDAVGIPSYTSPSDCDVDRGKATNGDGRRTRSLTMELLYQEIDELSRIFDVSDRGQALVARLKSREDAVRQRVAAKAKDVSLVFWFSSSGVMGDAWVAGKNGAPGYITRVLGARNIIDSNEEWPIVGWETIAVADPTVIVVGTMDRRTQIGDDPALKRRFLATDAVASKLSAVEKGHIVELDAQAMNPTVRTIIGLEVVAKALEGFGLLE</sequence>
<name>A0ABQ4U2A9_9HYPH</name>
<dbReference type="PANTHER" id="PTHR30535:SF7">
    <property type="entry name" value="IRON(III) DICITRATE-BINDING PROTEIN"/>
    <property type="match status" value="1"/>
</dbReference>
<organism evidence="2 3">
    <name type="scientific">Methylobacterium trifolii</name>
    <dbReference type="NCBI Taxonomy" id="1003092"/>
    <lineage>
        <taxon>Bacteria</taxon>
        <taxon>Pseudomonadati</taxon>
        <taxon>Pseudomonadota</taxon>
        <taxon>Alphaproteobacteria</taxon>
        <taxon>Hyphomicrobiales</taxon>
        <taxon>Methylobacteriaceae</taxon>
        <taxon>Methylobacterium</taxon>
    </lineage>
</organism>
<dbReference type="SUPFAM" id="SSF53807">
    <property type="entry name" value="Helical backbone' metal receptor"/>
    <property type="match status" value="1"/>
</dbReference>
<dbReference type="InterPro" id="IPR050902">
    <property type="entry name" value="ABC_Transporter_SBP"/>
</dbReference>